<dbReference type="GO" id="GO:0000160">
    <property type="term" value="P:phosphorelay signal transduction system"/>
    <property type="evidence" value="ECO:0007669"/>
    <property type="project" value="InterPro"/>
</dbReference>
<dbReference type="Gene3D" id="3.40.50.2300">
    <property type="match status" value="1"/>
</dbReference>
<proteinExistence type="predicted"/>
<comment type="caution">
    <text evidence="3">The sequence shown here is derived from an EMBL/GenBank/DDBJ whole genome shotgun (WGS) entry which is preliminary data.</text>
</comment>
<evidence type="ECO:0000313" key="3">
    <source>
        <dbReference type="EMBL" id="MBW8727720.1"/>
    </source>
</evidence>
<organism evidence="3 4">
    <name type="scientific">Inquilinus limosus</name>
    <dbReference type="NCBI Taxonomy" id="171674"/>
    <lineage>
        <taxon>Bacteria</taxon>
        <taxon>Pseudomonadati</taxon>
        <taxon>Pseudomonadota</taxon>
        <taxon>Alphaproteobacteria</taxon>
        <taxon>Rhodospirillales</taxon>
        <taxon>Rhodospirillaceae</taxon>
        <taxon>Inquilinus</taxon>
    </lineage>
</organism>
<protein>
    <recommendedName>
        <fullName evidence="2">Response regulatory domain-containing protein</fullName>
    </recommendedName>
</protein>
<dbReference type="PROSITE" id="PS50110">
    <property type="entry name" value="RESPONSE_REGULATORY"/>
    <property type="match status" value="1"/>
</dbReference>
<dbReference type="EMBL" id="JAEKLZ010000300">
    <property type="protein sequence ID" value="MBW8727720.1"/>
    <property type="molecule type" value="Genomic_DNA"/>
</dbReference>
<dbReference type="InterPro" id="IPR011006">
    <property type="entry name" value="CheY-like_superfamily"/>
</dbReference>
<dbReference type="SUPFAM" id="SSF52172">
    <property type="entry name" value="CheY-like"/>
    <property type="match status" value="1"/>
</dbReference>
<accession>A0A952FR13</accession>
<reference evidence="3" key="1">
    <citation type="submission" date="2020-06" db="EMBL/GenBank/DDBJ databases">
        <title>Stable isotope informed genome-resolved metagenomics uncovers potential trophic interactions in rhizosphere soil.</title>
        <authorList>
            <person name="Starr E.P."/>
            <person name="Shi S."/>
            <person name="Blazewicz S.J."/>
            <person name="Koch B.J."/>
            <person name="Probst A.J."/>
            <person name="Hungate B.A."/>
            <person name="Pett-Ridge J."/>
            <person name="Firestone M.K."/>
            <person name="Banfield J.F."/>
        </authorList>
    </citation>
    <scope>NUCLEOTIDE SEQUENCE</scope>
    <source>
        <strain evidence="3">YM_69_17</strain>
    </source>
</reference>
<keyword evidence="1" id="KW-0597">Phosphoprotein</keyword>
<evidence type="ECO:0000256" key="1">
    <source>
        <dbReference type="PROSITE-ProRule" id="PRU00169"/>
    </source>
</evidence>
<dbReference type="InterPro" id="IPR001789">
    <property type="entry name" value="Sig_transdc_resp-reg_receiver"/>
</dbReference>
<dbReference type="AlphaFoldDB" id="A0A952FR13"/>
<dbReference type="SMART" id="SM00448">
    <property type="entry name" value="REC"/>
    <property type="match status" value="1"/>
</dbReference>
<feature type="domain" description="Response regulatory" evidence="2">
    <location>
        <begin position="34"/>
        <end position="144"/>
    </location>
</feature>
<gene>
    <name evidence="3" type="ORF">JF625_21550</name>
</gene>
<evidence type="ECO:0000313" key="4">
    <source>
        <dbReference type="Proteomes" id="UP000700706"/>
    </source>
</evidence>
<evidence type="ECO:0000259" key="2">
    <source>
        <dbReference type="PROSITE" id="PS50110"/>
    </source>
</evidence>
<sequence>MQTQMPLIEPRQVSTSASVFGWSHPLPRDGAAKRILIVEDELLLADHVMEAVQAMGLDPVGPVGTLEAAIALAETQHLDAALLDVRLRRGQRVYPVVEILWRRRIPFCFMTAYSDHQIEEMPPAAVLHKPLALPVLHQAVLALLED</sequence>
<feature type="modified residue" description="4-aspartylphosphate" evidence="1">
    <location>
        <position position="84"/>
    </location>
</feature>
<name>A0A952FR13_9PROT</name>
<dbReference type="Proteomes" id="UP000700706">
    <property type="component" value="Unassembled WGS sequence"/>
</dbReference>